<dbReference type="KEGG" id="eah:FA04_30950"/>
<dbReference type="Proteomes" id="UP001214094">
    <property type="component" value="Plasmid unnamedB"/>
</dbReference>
<evidence type="ECO:0000256" key="1">
    <source>
        <dbReference type="SAM" id="SignalP"/>
    </source>
</evidence>
<evidence type="ECO:0000313" key="5">
    <source>
        <dbReference type="Proteomes" id="UP001214094"/>
    </source>
</evidence>
<reference evidence="3 5" key="2">
    <citation type="submission" date="2023-03" db="EMBL/GenBank/DDBJ databases">
        <title>Comparative genome and transcriptome analysis combination mining strategies for increasing vitamin B12 production of Ensifer adhaerens strain.</title>
        <authorList>
            <person name="Yongheng L."/>
        </authorList>
    </citation>
    <scope>NUCLEOTIDE SEQUENCE [LARGE SCALE GENOMIC DNA]</scope>
    <source>
        <strain evidence="3 5">Casida A-T305</strain>
        <plasmid evidence="3 5">unnamedB</plasmid>
    </source>
</reference>
<evidence type="ECO:0000313" key="2">
    <source>
        <dbReference type="EMBL" id="USJ27004.1"/>
    </source>
</evidence>
<geneLocation type="plasmid" evidence="2 4">
    <name>pB</name>
</geneLocation>
<reference evidence="2" key="1">
    <citation type="submission" date="2022-06" db="EMBL/GenBank/DDBJ databases">
        <title>Physiological and biochemical characterization and genomic elucidation of a strain of the genus Ensifer adhaerens M8 that combines arsenic oxidation and chromium reduction.</title>
        <authorList>
            <person name="Li X."/>
            <person name="Yu c."/>
        </authorList>
    </citation>
    <scope>NUCLEOTIDE SEQUENCE</scope>
    <source>
        <strain evidence="2">M8</strain>
        <plasmid evidence="2">pB</plasmid>
    </source>
</reference>
<proteinExistence type="predicted"/>
<gene>
    <name evidence="2" type="ORF">NE863_31395</name>
    <name evidence="3" type="ORF">P4B07_31415</name>
</gene>
<sequence>MLKRIATFALIAAFASPALAQQKVVCDEASIAKAEQQVAQISDGAKKIESTKELTMARDAMMANDMEKCTSHLDNAIKGMDAM</sequence>
<keyword evidence="1" id="KW-0732">Signal</keyword>
<organism evidence="2 4">
    <name type="scientific">Ensifer adhaerens</name>
    <name type="common">Sinorhizobium morelense</name>
    <dbReference type="NCBI Taxonomy" id="106592"/>
    <lineage>
        <taxon>Bacteria</taxon>
        <taxon>Pseudomonadati</taxon>
        <taxon>Pseudomonadota</taxon>
        <taxon>Alphaproteobacteria</taxon>
        <taxon>Hyphomicrobiales</taxon>
        <taxon>Rhizobiaceae</taxon>
        <taxon>Sinorhizobium/Ensifer group</taxon>
        <taxon>Ensifer</taxon>
    </lineage>
</organism>
<dbReference type="AlphaFoldDB" id="A0A9Q8YG63"/>
<geneLocation type="plasmid" evidence="3 5">
    <name>unnamedB</name>
</geneLocation>
<accession>A0A9Q8YG63</accession>
<dbReference type="EMBL" id="CP098809">
    <property type="protein sequence ID" value="USJ27004.1"/>
    <property type="molecule type" value="Genomic_DNA"/>
</dbReference>
<evidence type="ECO:0000313" key="3">
    <source>
        <dbReference type="EMBL" id="WFP95530.1"/>
    </source>
</evidence>
<dbReference type="RefSeq" id="WP_034794901.1">
    <property type="nucleotide sequence ID" value="NZ_CAXURO020000003.1"/>
</dbReference>
<evidence type="ECO:0000313" key="4">
    <source>
        <dbReference type="Proteomes" id="UP001055460"/>
    </source>
</evidence>
<dbReference type="GeneID" id="29522302"/>
<dbReference type="EMBL" id="CP121310">
    <property type="protein sequence ID" value="WFP95530.1"/>
    <property type="molecule type" value="Genomic_DNA"/>
</dbReference>
<name>A0A9Q8YG63_ENSAD</name>
<dbReference type="Proteomes" id="UP001055460">
    <property type="component" value="Plasmid pB"/>
</dbReference>
<feature type="signal peptide" evidence="1">
    <location>
        <begin position="1"/>
        <end position="20"/>
    </location>
</feature>
<keyword evidence="2" id="KW-0614">Plasmid</keyword>
<keyword evidence="5" id="KW-1185">Reference proteome</keyword>
<feature type="chain" id="PRO_5040166700" evidence="1">
    <location>
        <begin position="21"/>
        <end position="83"/>
    </location>
</feature>
<protein>
    <submittedName>
        <fullName evidence="2">Uncharacterized protein</fullName>
    </submittedName>
</protein>